<dbReference type="InterPro" id="IPR003660">
    <property type="entry name" value="HAMP_dom"/>
</dbReference>
<dbReference type="RefSeq" id="WP_054326630.1">
    <property type="nucleotide sequence ID" value="NZ_JACOPL010000002.1"/>
</dbReference>
<dbReference type="EC" id="2.7.13.3" evidence="3"/>
<evidence type="ECO:0000259" key="10">
    <source>
        <dbReference type="PROSITE" id="PS50885"/>
    </source>
</evidence>
<name>A0A923LUK9_9FIRM</name>
<dbReference type="Pfam" id="PF00672">
    <property type="entry name" value="HAMP"/>
    <property type="match status" value="1"/>
</dbReference>
<dbReference type="EMBL" id="JACOPL010000002">
    <property type="protein sequence ID" value="MBC5724252.1"/>
    <property type="molecule type" value="Genomic_DNA"/>
</dbReference>
<feature type="transmembrane region" description="Helical" evidence="8">
    <location>
        <begin position="177"/>
        <end position="196"/>
    </location>
</feature>
<keyword evidence="5" id="KW-0808">Transferase</keyword>
<feature type="domain" description="HAMP" evidence="10">
    <location>
        <begin position="204"/>
        <end position="256"/>
    </location>
</feature>
<dbReference type="Pfam" id="PF02518">
    <property type="entry name" value="HATPase_c"/>
    <property type="match status" value="1"/>
</dbReference>
<dbReference type="InterPro" id="IPR005467">
    <property type="entry name" value="His_kinase_dom"/>
</dbReference>
<evidence type="ECO:0000256" key="6">
    <source>
        <dbReference type="ARBA" id="ARBA00022777"/>
    </source>
</evidence>
<comment type="catalytic activity">
    <reaction evidence="1">
        <text>ATP + protein L-histidine = ADP + protein N-phospho-L-histidine.</text>
        <dbReference type="EC" id="2.7.13.3"/>
    </reaction>
</comment>
<dbReference type="InterPro" id="IPR010559">
    <property type="entry name" value="Sig_transdc_His_kin_internal"/>
</dbReference>
<evidence type="ECO:0000313" key="11">
    <source>
        <dbReference type="EMBL" id="MBC5724252.1"/>
    </source>
</evidence>
<dbReference type="PANTHER" id="PTHR34220:SF7">
    <property type="entry name" value="SENSOR HISTIDINE KINASE YPDA"/>
    <property type="match status" value="1"/>
</dbReference>
<dbReference type="PROSITE" id="PS50109">
    <property type="entry name" value="HIS_KIN"/>
    <property type="match status" value="1"/>
</dbReference>
<feature type="transmembrane region" description="Helical" evidence="8">
    <location>
        <begin position="12"/>
        <end position="34"/>
    </location>
</feature>
<dbReference type="PROSITE" id="PS50885">
    <property type="entry name" value="HAMP"/>
    <property type="match status" value="1"/>
</dbReference>
<dbReference type="AlphaFoldDB" id="A0A923LUK9"/>
<dbReference type="Gene3D" id="6.10.340.10">
    <property type="match status" value="1"/>
</dbReference>
<gene>
    <name evidence="11" type="ORF">H8S45_02050</name>
</gene>
<evidence type="ECO:0000256" key="5">
    <source>
        <dbReference type="ARBA" id="ARBA00022679"/>
    </source>
</evidence>
<evidence type="ECO:0000256" key="8">
    <source>
        <dbReference type="SAM" id="Phobius"/>
    </source>
</evidence>
<dbReference type="Proteomes" id="UP000606499">
    <property type="component" value="Unassembled WGS sequence"/>
</dbReference>
<comment type="subcellular location">
    <subcellularLocation>
        <location evidence="2">Membrane</location>
    </subcellularLocation>
</comment>
<keyword evidence="12" id="KW-1185">Reference proteome</keyword>
<feature type="domain" description="Histidine kinase" evidence="9">
    <location>
        <begin position="363"/>
        <end position="471"/>
    </location>
</feature>
<reference evidence="11" key="1">
    <citation type="submission" date="2020-08" db="EMBL/GenBank/DDBJ databases">
        <title>Genome public.</title>
        <authorList>
            <person name="Liu C."/>
            <person name="Sun Q."/>
        </authorList>
    </citation>
    <scope>NUCLEOTIDE SEQUENCE</scope>
    <source>
        <strain evidence="11">NSJ-28</strain>
    </source>
</reference>
<dbReference type="Pfam" id="PF06580">
    <property type="entry name" value="His_kinase"/>
    <property type="match status" value="1"/>
</dbReference>
<protein>
    <recommendedName>
        <fullName evidence="3">histidine kinase</fullName>
        <ecNumber evidence="3">2.7.13.3</ecNumber>
    </recommendedName>
</protein>
<proteinExistence type="predicted"/>
<evidence type="ECO:0000259" key="9">
    <source>
        <dbReference type="PROSITE" id="PS50109"/>
    </source>
</evidence>
<comment type="caution">
    <text evidence="11">The sequence shown here is derived from an EMBL/GenBank/DDBJ whole genome shotgun (WGS) entry which is preliminary data.</text>
</comment>
<dbReference type="InterPro" id="IPR003594">
    <property type="entry name" value="HATPase_dom"/>
</dbReference>
<evidence type="ECO:0000256" key="7">
    <source>
        <dbReference type="ARBA" id="ARBA00023012"/>
    </source>
</evidence>
<dbReference type="PANTHER" id="PTHR34220">
    <property type="entry name" value="SENSOR HISTIDINE KINASE YPDA"/>
    <property type="match status" value="1"/>
</dbReference>
<dbReference type="SUPFAM" id="SSF158472">
    <property type="entry name" value="HAMP domain-like"/>
    <property type="match status" value="1"/>
</dbReference>
<dbReference type="SMART" id="SM00387">
    <property type="entry name" value="HATPase_c"/>
    <property type="match status" value="1"/>
</dbReference>
<evidence type="ECO:0000313" key="12">
    <source>
        <dbReference type="Proteomes" id="UP000606499"/>
    </source>
</evidence>
<evidence type="ECO:0000256" key="4">
    <source>
        <dbReference type="ARBA" id="ARBA00022553"/>
    </source>
</evidence>
<organism evidence="11 12">
    <name type="scientific">Agathobaculum faecis</name>
    <dbReference type="NCBI Taxonomy" id="2763013"/>
    <lineage>
        <taxon>Bacteria</taxon>
        <taxon>Bacillati</taxon>
        <taxon>Bacillota</taxon>
        <taxon>Clostridia</taxon>
        <taxon>Eubacteriales</taxon>
        <taxon>Butyricicoccaceae</taxon>
        <taxon>Agathobaculum</taxon>
    </lineage>
</organism>
<dbReference type="InterPro" id="IPR036890">
    <property type="entry name" value="HATPase_C_sf"/>
</dbReference>
<dbReference type="GO" id="GO:0016020">
    <property type="term" value="C:membrane"/>
    <property type="evidence" value="ECO:0007669"/>
    <property type="project" value="UniProtKB-SubCell"/>
</dbReference>
<evidence type="ECO:0000256" key="2">
    <source>
        <dbReference type="ARBA" id="ARBA00004370"/>
    </source>
</evidence>
<dbReference type="InterPro" id="IPR050640">
    <property type="entry name" value="Bact_2-comp_sensor_kinase"/>
</dbReference>
<keyword evidence="6 11" id="KW-0418">Kinase</keyword>
<evidence type="ECO:0000256" key="1">
    <source>
        <dbReference type="ARBA" id="ARBA00000085"/>
    </source>
</evidence>
<keyword evidence="7" id="KW-0902">Two-component regulatory system</keyword>
<keyword evidence="8" id="KW-1133">Transmembrane helix</keyword>
<keyword evidence="4" id="KW-0597">Phosphoprotein</keyword>
<evidence type="ECO:0000256" key="3">
    <source>
        <dbReference type="ARBA" id="ARBA00012438"/>
    </source>
</evidence>
<accession>A0A923LUK9</accession>
<dbReference type="SUPFAM" id="SSF55874">
    <property type="entry name" value="ATPase domain of HSP90 chaperone/DNA topoisomerase II/histidine kinase"/>
    <property type="match status" value="1"/>
</dbReference>
<keyword evidence="8" id="KW-0472">Membrane</keyword>
<keyword evidence="8" id="KW-0812">Transmembrane</keyword>
<sequence>MKKQQSIQRRLHSSYLFIVGLLSVPTILLLLFLLPTTARYHQHINYISDARAIVDLSGARLESELWDIVAGNQAYQAGAQEHIMDEISTRLDRLLYETEIYESRQQVEAAVRLVDTMSSYMEELGAPSYRHSVMYSNEQILREIRSVSDLLHTVLQEYIFIEIGVISDINGQLRSCSIAITFLAALLLLVIIMAAVDSCRSVQRDIREPIGRLEAMSVQLAAGNLEARAAPPSVSELDTLTRSLNTMADQLDELIENRIADQRSLRKAEMRTLQAQITPHFIYNTLDTIVWLAQQKENQAVVDITMALTQFFRISLSGGSDYITVGQELSHVESYLKIQAVRYESIMQYRIDVEASLAPCPILKLLLQPLVENAIYHGIKKKRGRGLITVTGRRNPDQTMTFSVSDTGIGMPAERLAEVRAALTSDAGPQAGFGLYNVNQRIRLYYNNSGLDIQSAYRSGTTISFTIPCRMD</sequence>
<dbReference type="GO" id="GO:0000155">
    <property type="term" value="F:phosphorelay sensor kinase activity"/>
    <property type="evidence" value="ECO:0007669"/>
    <property type="project" value="InterPro"/>
</dbReference>
<dbReference type="SMART" id="SM00304">
    <property type="entry name" value="HAMP"/>
    <property type="match status" value="1"/>
</dbReference>
<dbReference type="Gene3D" id="3.30.565.10">
    <property type="entry name" value="Histidine kinase-like ATPase, C-terminal domain"/>
    <property type="match status" value="1"/>
</dbReference>
<dbReference type="CDD" id="cd06225">
    <property type="entry name" value="HAMP"/>
    <property type="match status" value="1"/>
</dbReference>